<feature type="signal peptide" evidence="6">
    <location>
        <begin position="1"/>
        <end position="25"/>
    </location>
</feature>
<dbReference type="Proteomes" id="UP000312784">
    <property type="component" value="Unassembled WGS sequence"/>
</dbReference>
<evidence type="ECO:0000313" key="9">
    <source>
        <dbReference type="Proteomes" id="UP000312784"/>
    </source>
</evidence>
<dbReference type="Gene3D" id="3.90.76.10">
    <property type="entry name" value="Dipeptide-binding Protein, Domain 1"/>
    <property type="match status" value="1"/>
</dbReference>
<gene>
    <name evidence="8" type="ORF">FIC94_14115</name>
</gene>
<evidence type="ECO:0000256" key="4">
    <source>
        <dbReference type="ARBA" id="ARBA00022729"/>
    </source>
</evidence>
<evidence type="ECO:0000256" key="2">
    <source>
        <dbReference type="ARBA" id="ARBA00005695"/>
    </source>
</evidence>
<comment type="subcellular location">
    <subcellularLocation>
        <location evidence="1">Periplasm</location>
    </subcellularLocation>
</comment>
<comment type="similarity">
    <text evidence="2">Belongs to the bacterial solute-binding protein 5 family.</text>
</comment>
<dbReference type="Pfam" id="PF00496">
    <property type="entry name" value="SBP_bac_5"/>
    <property type="match status" value="1"/>
</dbReference>
<protein>
    <submittedName>
        <fullName evidence="8">ABC transporter substrate-binding protein</fullName>
    </submittedName>
</protein>
<evidence type="ECO:0000256" key="5">
    <source>
        <dbReference type="ARBA" id="ARBA00022764"/>
    </source>
</evidence>
<keyword evidence="5" id="KW-0574">Periplasm</keyword>
<keyword evidence="3" id="KW-0813">Transport</keyword>
<dbReference type="PIRSF" id="PIRSF002741">
    <property type="entry name" value="MppA"/>
    <property type="match status" value="1"/>
</dbReference>
<sequence length="520" mass="57024">MRRLFRAALAAMALAIAGPAMPSLAQTPPNVLIVGQIAEPQSLDPHTVTATNDFRILVNIYDGLVRYKDGTLEVEPALAESWTISDDGKTYRFKLRQGIKFHDGSDFNAEAVKFNFDRMLKVDHPFYNTGPFPLSFNFSSIEAVNAIDPTTVEFKLKEPFAPFLSNLAYPTGLIVSPEAVKKYGKEFGRHPSGTGPFKFAEWQSGQRVVVERNPDYWDGAPALEAVVFRPITDPNTRVAEMMAGGLDVMVEVPPDNLATFKQDANFAVAEQAGPHVWFTILNAKTGPFADKKVRQAANYAVNKQALVDNVLQGSATVAAGPIPPAFNWVEDKTEAYPYDPEKAKALLAEAGVTNPEITFYVTEGGSGMLDPITMGAAIQADLQAVGFKVKIETYEWNTFLGRVNTGLEGKADMAEMAWMTNDPDTVPYLTLRTDALPDKGGFNSGYYSNPQLDALLEKARTSNSQAERGKLYGEVQAIVHDDAPWLFVANWKQNAVTTAAVKGFKLQPSFLLHLKTVTKE</sequence>
<comment type="caution">
    <text evidence="8">The sequence shown here is derived from an EMBL/GenBank/DDBJ whole genome shotgun (WGS) entry which is preliminary data.</text>
</comment>
<dbReference type="CDD" id="cd08493">
    <property type="entry name" value="PBP2_DppA_like"/>
    <property type="match status" value="1"/>
</dbReference>
<organism evidence="8 9">
    <name type="scientific">Ochrobactrum teleogrylli</name>
    <dbReference type="NCBI Taxonomy" id="2479765"/>
    <lineage>
        <taxon>Bacteria</taxon>
        <taxon>Pseudomonadati</taxon>
        <taxon>Pseudomonadota</taxon>
        <taxon>Alphaproteobacteria</taxon>
        <taxon>Hyphomicrobiales</taxon>
        <taxon>Brucellaceae</taxon>
        <taxon>Brucella/Ochrobactrum group</taxon>
        <taxon>Ochrobactrum</taxon>
    </lineage>
</organism>
<dbReference type="Gene3D" id="3.40.190.10">
    <property type="entry name" value="Periplasmic binding protein-like II"/>
    <property type="match status" value="1"/>
</dbReference>
<feature type="domain" description="Solute-binding protein family 5" evidence="7">
    <location>
        <begin position="73"/>
        <end position="431"/>
    </location>
</feature>
<proteinExistence type="inferred from homology"/>
<dbReference type="InterPro" id="IPR030678">
    <property type="entry name" value="Peptide/Ni-bd"/>
</dbReference>
<dbReference type="InterPro" id="IPR039424">
    <property type="entry name" value="SBP_5"/>
</dbReference>
<keyword evidence="4 6" id="KW-0732">Signal</keyword>
<dbReference type="SUPFAM" id="SSF53850">
    <property type="entry name" value="Periplasmic binding protein-like II"/>
    <property type="match status" value="1"/>
</dbReference>
<dbReference type="Gene3D" id="3.10.105.10">
    <property type="entry name" value="Dipeptide-binding Protein, Domain 3"/>
    <property type="match status" value="1"/>
</dbReference>
<dbReference type="RefSeq" id="WP_140025301.1">
    <property type="nucleotide sequence ID" value="NZ_JBHUFG010000041.1"/>
</dbReference>
<dbReference type="PANTHER" id="PTHR30290">
    <property type="entry name" value="PERIPLASMIC BINDING COMPONENT OF ABC TRANSPORTER"/>
    <property type="match status" value="1"/>
</dbReference>
<accession>A0ABY2Y2Q4</accession>
<keyword evidence="9" id="KW-1185">Reference proteome</keyword>
<evidence type="ECO:0000313" key="8">
    <source>
        <dbReference type="EMBL" id="TNV14168.1"/>
    </source>
</evidence>
<name>A0ABY2Y2Q4_9HYPH</name>
<evidence type="ECO:0000256" key="3">
    <source>
        <dbReference type="ARBA" id="ARBA00022448"/>
    </source>
</evidence>
<evidence type="ECO:0000256" key="1">
    <source>
        <dbReference type="ARBA" id="ARBA00004418"/>
    </source>
</evidence>
<reference evidence="8 9" key="1">
    <citation type="submission" date="2019-06" db="EMBL/GenBank/DDBJ databases">
        <title>Ochrobactrum cricket sp.nov., isolated from the insect Teleogryllus occipitalis living in deserted cropland.</title>
        <authorList>
            <person name="Hu M."/>
        </authorList>
    </citation>
    <scope>NUCLEOTIDE SEQUENCE [LARGE SCALE GENOMIC DNA]</scope>
    <source>
        <strain evidence="8 9">LCB8</strain>
    </source>
</reference>
<evidence type="ECO:0000256" key="6">
    <source>
        <dbReference type="SAM" id="SignalP"/>
    </source>
</evidence>
<feature type="chain" id="PRO_5046760638" evidence="6">
    <location>
        <begin position="26"/>
        <end position="520"/>
    </location>
</feature>
<dbReference type="PANTHER" id="PTHR30290:SF9">
    <property type="entry name" value="OLIGOPEPTIDE-BINDING PROTEIN APPA"/>
    <property type="match status" value="1"/>
</dbReference>
<dbReference type="InterPro" id="IPR000914">
    <property type="entry name" value="SBP_5_dom"/>
</dbReference>
<dbReference type="EMBL" id="VEWL01000008">
    <property type="protein sequence ID" value="TNV14168.1"/>
    <property type="molecule type" value="Genomic_DNA"/>
</dbReference>
<evidence type="ECO:0000259" key="7">
    <source>
        <dbReference type="Pfam" id="PF00496"/>
    </source>
</evidence>